<proteinExistence type="inferred from homology"/>
<dbReference type="PANTHER" id="PTHR13619:SF0">
    <property type="entry name" value="PHOSPHATIDATE CYTIDYLYLTRANSFERASE, MITOCHONDRIAL"/>
    <property type="match status" value="1"/>
</dbReference>
<keyword evidence="13" id="KW-0443">Lipid metabolism</keyword>
<evidence type="ECO:0000256" key="19">
    <source>
        <dbReference type="SAM" id="MobiDB-lite"/>
    </source>
</evidence>
<dbReference type="GO" id="GO:0004605">
    <property type="term" value="F:phosphatidate cytidylyltransferase activity"/>
    <property type="evidence" value="ECO:0007669"/>
    <property type="project" value="UniProtKB-EC"/>
</dbReference>
<evidence type="ECO:0000256" key="3">
    <source>
        <dbReference type="ARBA" id="ARBA00005119"/>
    </source>
</evidence>
<dbReference type="GO" id="GO:0016024">
    <property type="term" value="P:CDP-diacylglycerol biosynthetic process"/>
    <property type="evidence" value="ECO:0007669"/>
    <property type="project" value="UniProtKB-UniPathway"/>
</dbReference>
<evidence type="ECO:0000256" key="11">
    <source>
        <dbReference type="ARBA" id="ARBA00022792"/>
    </source>
</evidence>
<evidence type="ECO:0000256" key="5">
    <source>
        <dbReference type="ARBA" id="ARBA00005458"/>
    </source>
</evidence>
<keyword evidence="8" id="KW-0444">Lipid biosynthesis</keyword>
<keyword evidence="15" id="KW-0472">Membrane</keyword>
<accession>A0A5C3QLF7</accession>
<evidence type="ECO:0000256" key="12">
    <source>
        <dbReference type="ARBA" id="ARBA00022842"/>
    </source>
</evidence>
<evidence type="ECO:0000256" key="4">
    <source>
        <dbReference type="ARBA" id="ARBA00005189"/>
    </source>
</evidence>
<dbReference type="OrthoDB" id="341477at2759"/>
<evidence type="ECO:0000256" key="10">
    <source>
        <dbReference type="ARBA" id="ARBA00022695"/>
    </source>
</evidence>
<evidence type="ECO:0000256" key="14">
    <source>
        <dbReference type="ARBA" id="ARBA00023128"/>
    </source>
</evidence>
<comment type="pathway">
    <text evidence="3">Phospholipid metabolism; CDP-diacylglycerol biosynthesis; CDP-diacylglycerol from sn-glycerol 3-phosphate: step 3/3.</text>
</comment>
<comment type="similarity">
    <text evidence="5">Belongs to the TAM41 family.</text>
</comment>
<comment type="cofactor">
    <cofactor evidence="1">
        <name>Mg(2+)</name>
        <dbReference type="ChEBI" id="CHEBI:18420"/>
    </cofactor>
</comment>
<comment type="subcellular location">
    <subcellularLocation>
        <location evidence="2">Mitochondrion inner membrane</location>
        <topology evidence="2">Peripheral membrane protein</topology>
        <orientation evidence="2">Matrix side</orientation>
    </subcellularLocation>
</comment>
<dbReference type="InterPro" id="IPR015222">
    <property type="entry name" value="Tam41"/>
</dbReference>
<comment type="pathway">
    <text evidence="4">Lipid metabolism.</text>
</comment>
<dbReference type="GO" id="GO:0005743">
    <property type="term" value="C:mitochondrial inner membrane"/>
    <property type="evidence" value="ECO:0007669"/>
    <property type="project" value="UniProtKB-SubCell"/>
</dbReference>
<evidence type="ECO:0000256" key="8">
    <source>
        <dbReference type="ARBA" id="ARBA00022516"/>
    </source>
</evidence>
<feature type="compositionally biased region" description="Pro residues" evidence="19">
    <location>
        <begin position="31"/>
        <end position="42"/>
    </location>
</feature>
<keyword evidence="17" id="KW-1208">Phospholipid metabolism</keyword>
<dbReference type="PANTHER" id="PTHR13619">
    <property type="entry name" value="PHOSPHATIDATE CYTIDYLYLTRANSFERASE, MITOCHONDRIAL"/>
    <property type="match status" value="1"/>
</dbReference>
<dbReference type="Proteomes" id="UP000305067">
    <property type="component" value="Unassembled WGS sequence"/>
</dbReference>
<dbReference type="PIRSF" id="PIRSF028840">
    <property type="entry name" value="Mmp37"/>
    <property type="match status" value="1"/>
</dbReference>
<keyword evidence="21" id="KW-1185">Reference proteome</keyword>
<organism evidence="20 21">
    <name type="scientific">Pterulicium gracile</name>
    <dbReference type="NCBI Taxonomy" id="1884261"/>
    <lineage>
        <taxon>Eukaryota</taxon>
        <taxon>Fungi</taxon>
        <taxon>Dikarya</taxon>
        <taxon>Basidiomycota</taxon>
        <taxon>Agaricomycotina</taxon>
        <taxon>Agaricomycetes</taxon>
        <taxon>Agaricomycetidae</taxon>
        <taxon>Agaricales</taxon>
        <taxon>Pleurotineae</taxon>
        <taxon>Pterulaceae</taxon>
        <taxon>Pterulicium</taxon>
    </lineage>
</organism>
<dbReference type="EMBL" id="ML178822">
    <property type="protein sequence ID" value="TFL02367.1"/>
    <property type="molecule type" value="Genomic_DNA"/>
</dbReference>
<evidence type="ECO:0000313" key="21">
    <source>
        <dbReference type="Proteomes" id="UP000305067"/>
    </source>
</evidence>
<evidence type="ECO:0000313" key="20">
    <source>
        <dbReference type="EMBL" id="TFL02367.1"/>
    </source>
</evidence>
<protein>
    <recommendedName>
        <fullName evidence="7">Phosphatidate cytidylyltransferase, mitochondrial</fullName>
        <ecNumber evidence="6">2.7.7.41</ecNumber>
    </recommendedName>
    <alternativeName>
        <fullName evidence="18">CDP-diacylglycerol synthase</fullName>
    </alternativeName>
</protein>
<evidence type="ECO:0000256" key="9">
    <source>
        <dbReference type="ARBA" id="ARBA00022679"/>
    </source>
</evidence>
<keyword evidence="14" id="KW-0496">Mitochondrion</keyword>
<gene>
    <name evidence="20" type="ORF">BDV98DRAFT_565709</name>
</gene>
<evidence type="ECO:0000256" key="1">
    <source>
        <dbReference type="ARBA" id="ARBA00001946"/>
    </source>
</evidence>
<dbReference type="GO" id="GO:0032049">
    <property type="term" value="P:cardiolipin biosynthetic process"/>
    <property type="evidence" value="ECO:0007669"/>
    <property type="project" value="InterPro"/>
</dbReference>
<keyword evidence="11" id="KW-0999">Mitochondrion inner membrane</keyword>
<keyword evidence="9" id="KW-0808">Transferase</keyword>
<dbReference type="Pfam" id="PF09139">
    <property type="entry name" value="Tam41_Mmp37"/>
    <property type="match status" value="1"/>
</dbReference>
<reference evidence="20 21" key="1">
    <citation type="journal article" date="2019" name="Nat. Ecol. Evol.">
        <title>Megaphylogeny resolves global patterns of mushroom evolution.</title>
        <authorList>
            <person name="Varga T."/>
            <person name="Krizsan K."/>
            <person name="Foldi C."/>
            <person name="Dima B."/>
            <person name="Sanchez-Garcia M."/>
            <person name="Sanchez-Ramirez S."/>
            <person name="Szollosi G.J."/>
            <person name="Szarkandi J.G."/>
            <person name="Papp V."/>
            <person name="Albert L."/>
            <person name="Andreopoulos W."/>
            <person name="Angelini C."/>
            <person name="Antonin V."/>
            <person name="Barry K.W."/>
            <person name="Bougher N.L."/>
            <person name="Buchanan P."/>
            <person name="Buyck B."/>
            <person name="Bense V."/>
            <person name="Catcheside P."/>
            <person name="Chovatia M."/>
            <person name="Cooper J."/>
            <person name="Damon W."/>
            <person name="Desjardin D."/>
            <person name="Finy P."/>
            <person name="Geml J."/>
            <person name="Haridas S."/>
            <person name="Hughes K."/>
            <person name="Justo A."/>
            <person name="Karasinski D."/>
            <person name="Kautmanova I."/>
            <person name="Kiss B."/>
            <person name="Kocsube S."/>
            <person name="Kotiranta H."/>
            <person name="LaButti K.M."/>
            <person name="Lechner B.E."/>
            <person name="Liimatainen K."/>
            <person name="Lipzen A."/>
            <person name="Lukacs Z."/>
            <person name="Mihaltcheva S."/>
            <person name="Morgado L.N."/>
            <person name="Niskanen T."/>
            <person name="Noordeloos M.E."/>
            <person name="Ohm R.A."/>
            <person name="Ortiz-Santana B."/>
            <person name="Ovrebo C."/>
            <person name="Racz N."/>
            <person name="Riley R."/>
            <person name="Savchenko A."/>
            <person name="Shiryaev A."/>
            <person name="Soop K."/>
            <person name="Spirin V."/>
            <person name="Szebenyi C."/>
            <person name="Tomsovsky M."/>
            <person name="Tulloss R.E."/>
            <person name="Uehling J."/>
            <person name="Grigoriev I.V."/>
            <person name="Vagvolgyi C."/>
            <person name="Papp T."/>
            <person name="Martin F.M."/>
            <person name="Miettinen O."/>
            <person name="Hibbett D.S."/>
            <person name="Nagy L.G."/>
        </authorList>
    </citation>
    <scope>NUCLEOTIDE SEQUENCE [LARGE SCALE GENOMIC DNA]</scope>
    <source>
        <strain evidence="20 21">CBS 309.79</strain>
    </source>
</reference>
<evidence type="ECO:0000256" key="6">
    <source>
        <dbReference type="ARBA" id="ARBA00012487"/>
    </source>
</evidence>
<keyword evidence="16" id="KW-0594">Phospholipid biosynthesis</keyword>
<evidence type="ECO:0000256" key="16">
    <source>
        <dbReference type="ARBA" id="ARBA00023209"/>
    </source>
</evidence>
<dbReference type="STRING" id="1884261.A0A5C3QLF7"/>
<keyword evidence="10" id="KW-0548">Nucleotidyltransferase</keyword>
<sequence>MLAASVCRRTLPPSLVRSFAVESVSSSSSELPPPHQPPPPQSSKPRTRLRPHPRPAAPQQYSQPLHLPPSFGKNQVLTVSDSTRALLEEIVSEFHAPIRYAFAYGSGVFEQDGYAVKAPGTAAQASERPMVDFMFAVSHPDHWHSINMTQNPSHYTLHSRMLGSNYVSRVQEINPGIWFNAYVPMKGVTIKYGVTTVDNLCSDLLNWRSLYLAGRMHKPLRIIKDDARVRLTQQVNLVSAIRTALLSLPAEFSETELFERITGMSYAGDPRMLLPAENRGKVGNIVRKQAPQFKELYHRLVTGLPGVHWSPHSSVIHQDASPESRSALLRKLPSNLLTRVRGNYDHVQPPLDSDESAYWVRMAGSENLPQVLSKEMINIVRYPATIQSLKGITSAGIGKSLKYSSAKMLKWWQGGKAKASA</sequence>
<evidence type="ECO:0000256" key="2">
    <source>
        <dbReference type="ARBA" id="ARBA00004443"/>
    </source>
</evidence>
<evidence type="ECO:0000256" key="15">
    <source>
        <dbReference type="ARBA" id="ARBA00023136"/>
    </source>
</evidence>
<dbReference type="EC" id="2.7.7.41" evidence="6"/>
<evidence type="ECO:0000256" key="13">
    <source>
        <dbReference type="ARBA" id="ARBA00023098"/>
    </source>
</evidence>
<evidence type="ECO:0000256" key="7">
    <source>
        <dbReference type="ARBA" id="ARBA00018337"/>
    </source>
</evidence>
<evidence type="ECO:0000256" key="18">
    <source>
        <dbReference type="ARBA" id="ARBA00029893"/>
    </source>
</evidence>
<evidence type="ECO:0000256" key="17">
    <source>
        <dbReference type="ARBA" id="ARBA00023264"/>
    </source>
</evidence>
<feature type="region of interest" description="Disordered" evidence="19">
    <location>
        <begin position="22"/>
        <end position="68"/>
    </location>
</feature>
<keyword evidence="12" id="KW-0460">Magnesium</keyword>
<name>A0A5C3QLF7_9AGAR</name>
<dbReference type="AlphaFoldDB" id="A0A5C3QLF7"/>
<dbReference type="UniPathway" id="UPA00557">
    <property type="reaction ID" value="UER00614"/>
</dbReference>